<dbReference type="EMBL" id="WODC01000015">
    <property type="protein sequence ID" value="MUM78849.1"/>
    <property type="molecule type" value="Genomic_DNA"/>
</dbReference>
<dbReference type="Pfam" id="PF06754">
    <property type="entry name" value="PhnG"/>
    <property type="match status" value="1"/>
</dbReference>
<keyword evidence="2" id="KW-1185">Reference proteome</keyword>
<proteinExistence type="predicted"/>
<name>A0A7K1KRX5_9BACT</name>
<sequence>MKPDTMASSSMQPGITSRKRWMSVLAYAGSARLAEALARLAPPPSFEHVRPPEVGMVMVRGRADGNGGRFNLGEMTMTRCTVALPDGFIGHGYVTGRDKAHAELAAVFDALLQDPGRNPGLMDSVIIPLEREQLAARRAQNEKTAATRVNFFTMVRGED</sequence>
<protein>
    <submittedName>
        <fullName evidence="1">Phosphonate C-P lyase system protein PhnG</fullName>
    </submittedName>
</protein>
<dbReference type="InterPro" id="IPR009609">
    <property type="entry name" value="Phosphonate_metab_PhnG"/>
</dbReference>
<dbReference type="AlphaFoldDB" id="A0A7K1KRX5"/>
<gene>
    <name evidence="1" type="primary">phnG</name>
    <name evidence="1" type="ORF">GKC30_14535</name>
</gene>
<comment type="caution">
    <text evidence="1">The sequence shown here is derived from an EMBL/GenBank/DDBJ whole genome shotgun (WGS) entry which is preliminary data.</text>
</comment>
<dbReference type="GO" id="GO:0015716">
    <property type="term" value="P:organic phosphonate transport"/>
    <property type="evidence" value="ECO:0007669"/>
    <property type="project" value="InterPro"/>
</dbReference>
<dbReference type="NCBIfam" id="TIGR03293">
    <property type="entry name" value="PhnG_redo"/>
    <property type="match status" value="1"/>
</dbReference>
<reference evidence="1 2" key="1">
    <citation type="submission" date="2019-11" db="EMBL/GenBank/DDBJ databases">
        <title>Pseudodesulfovibrio alkaliphilus, sp. nov., an alkaliphilic sulfate-reducing bacteria from mud volcano of Taman peninsula, Russia.</title>
        <authorList>
            <person name="Frolova A."/>
            <person name="Merkel A.Y."/>
            <person name="Slobodkin A.I."/>
        </authorList>
    </citation>
    <scope>NUCLEOTIDE SEQUENCE [LARGE SCALE GENOMIC DNA]</scope>
    <source>
        <strain evidence="1 2">F-1</strain>
    </source>
</reference>
<dbReference type="Proteomes" id="UP000461162">
    <property type="component" value="Unassembled WGS sequence"/>
</dbReference>
<dbReference type="GO" id="GO:0016829">
    <property type="term" value="F:lyase activity"/>
    <property type="evidence" value="ECO:0007669"/>
    <property type="project" value="UniProtKB-KW"/>
</dbReference>
<keyword evidence="1" id="KW-0456">Lyase</keyword>
<evidence type="ECO:0000313" key="1">
    <source>
        <dbReference type="EMBL" id="MUM78849.1"/>
    </source>
</evidence>
<dbReference type="RefSeq" id="WP_155935700.1">
    <property type="nucleotide sequence ID" value="NZ_WODC01000015.1"/>
</dbReference>
<accession>A0A7K1KRX5</accession>
<organism evidence="1 2">
    <name type="scientific">Pseudodesulfovibrio alkaliphilus</name>
    <dbReference type="NCBI Taxonomy" id="2661613"/>
    <lineage>
        <taxon>Bacteria</taxon>
        <taxon>Pseudomonadati</taxon>
        <taxon>Thermodesulfobacteriota</taxon>
        <taxon>Desulfovibrionia</taxon>
        <taxon>Desulfovibrionales</taxon>
        <taxon>Desulfovibrionaceae</taxon>
    </lineage>
</organism>
<dbReference type="GO" id="GO:0019634">
    <property type="term" value="P:organic phosphonate metabolic process"/>
    <property type="evidence" value="ECO:0007669"/>
    <property type="project" value="InterPro"/>
</dbReference>
<evidence type="ECO:0000313" key="2">
    <source>
        <dbReference type="Proteomes" id="UP000461162"/>
    </source>
</evidence>